<dbReference type="PANTHER" id="PTHR47074:SF11">
    <property type="entry name" value="REVERSE TRANSCRIPTASE-LIKE PROTEIN"/>
    <property type="match status" value="1"/>
</dbReference>
<dbReference type="GeneID" id="140036361"/>
<dbReference type="InterPro" id="IPR052929">
    <property type="entry name" value="RNase_H-like_EbsB-rel"/>
</dbReference>
<organism evidence="2 3">
    <name type="scientific">Coffea arabica</name>
    <name type="common">Arabian coffee</name>
    <dbReference type="NCBI Taxonomy" id="13443"/>
    <lineage>
        <taxon>Eukaryota</taxon>
        <taxon>Viridiplantae</taxon>
        <taxon>Streptophyta</taxon>
        <taxon>Embryophyta</taxon>
        <taxon>Tracheophyta</taxon>
        <taxon>Spermatophyta</taxon>
        <taxon>Magnoliopsida</taxon>
        <taxon>eudicotyledons</taxon>
        <taxon>Gunneridae</taxon>
        <taxon>Pentapetalae</taxon>
        <taxon>asterids</taxon>
        <taxon>lamiids</taxon>
        <taxon>Gentianales</taxon>
        <taxon>Rubiaceae</taxon>
        <taxon>Ixoroideae</taxon>
        <taxon>Gardenieae complex</taxon>
        <taxon>Bertiereae - Coffeeae clade</taxon>
        <taxon>Coffeeae</taxon>
        <taxon>Coffea</taxon>
    </lineage>
</organism>
<evidence type="ECO:0000313" key="3">
    <source>
        <dbReference type="RefSeq" id="XP_071933841.1"/>
    </source>
</evidence>
<gene>
    <name evidence="3" type="primary">LOC140036361</name>
</gene>
<dbReference type="PANTHER" id="PTHR47074">
    <property type="entry name" value="BNAC02G40300D PROTEIN"/>
    <property type="match status" value="1"/>
</dbReference>
<reference evidence="3" key="1">
    <citation type="submission" date="2025-08" db="UniProtKB">
        <authorList>
            <consortium name="RefSeq"/>
        </authorList>
    </citation>
    <scope>IDENTIFICATION</scope>
    <source>
        <tissue evidence="3">Leaves</tissue>
    </source>
</reference>
<dbReference type="RefSeq" id="XP_071933841.1">
    <property type="nucleotide sequence ID" value="XM_072077740.1"/>
</dbReference>
<protein>
    <recommendedName>
        <fullName evidence="1">RNase H type-1 domain-containing protein</fullName>
    </recommendedName>
</protein>
<dbReference type="InterPro" id="IPR002156">
    <property type="entry name" value="RNaseH_domain"/>
</dbReference>
<dbReference type="SUPFAM" id="SSF53098">
    <property type="entry name" value="Ribonuclease H-like"/>
    <property type="match status" value="1"/>
</dbReference>
<accession>A0ABM4WPY8</accession>
<proteinExistence type="predicted"/>
<sequence>MTFQTENVDAKMIVDKAQQEWIEYDAANESDTRANAPLEMEGRIQQRWEPPKEGIMRINTDAAISAQMVRTGLGIITRNWLGEIVKAKGITERRRGEAATEETLAIRGALEMAQGAGWTNIEVQSDCKNVVSLINTDNVQDCTLQTILEDIDILKKSFDSCNFSFVPRTANGCSHAMAQFAIKSIRNIEWEGSFPTWLSGLARKDMGVVAPFCN</sequence>
<name>A0ABM4WPY8_COFAR</name>
<feature type="domain" description="RNase H type-1" evidence="1">
    <location>
        <begin position="59"/>
        <end position="181"/>
    </location>
</feature>
<dbReference type="Gene3D" id="3.30.420.10">
    <property type="entry name" value="Ribonuclease H-like superfamily/Ribonuclease H"/>
    <property type="match status" value="1"/>
</dbReference>
<keyword evidence="2" id="KW-1185">Reference proteome</keyword>
<evidence type="ECO:0000313" key="2">
    <source>
        <dbReference type="Proteomes" id="UP001652660"/>
    </source>
</evidence>
<dbReference type="InterPro" id="IPR012337">
    <property type="entry name" value="RNaseH-like_sf"/>
</dbReference>
<dbReference type="Proteomes" id="UP001652660">
    <property type="component" value="Chromosome 2e"/>
</dbReference>
<dbReference type="CDD" id="cd06222">
    <property type="entry name" value="RNase_H_like"/>
    <property type="match status" value="1"/>
</dbReference>
<evidence type="ECO:0000259" key="1">
    <source>
        <dbReference type="Pfam" id="PF13456"/>
    </source>
</evidence>
<dbReference type="InterPro" id="IPR036397">
    <property type="entry name" value="RNaseH_sf"/>
</dbReference>
<dbReference type="InterPro" id="IPR044730">
    <property type="entry name" value="RNase_H-like_dom_plant"/>
</dbReference>
<dbReference type="Pfam" id="PF13456">
    <property type="entry name" value="RVT_3"/>
    <property type="match status" value="1"/>
</dbReference>